<protein>
    <recommendedName>
        <fullName evidence="10">RagB/SusD family nutrient uptake outer membrane protein</fullName>
    </recommendedName>
</protein>
<dbReference type="SUPFAM" id="SSF48452">
    <property type="entry name" value="TPR-like"/>
    <property type="match status" value="1"/>
</dbReference>
<comment type="similarity">
    <text evidence="2">Belongs to the SusD family.</text>
</comment>
<proteinExistence type="inferred from homology"/>
<keyword evidence="3" id="KW-0732">Signal</keyword>
<gene>
    <name evidence="8" type="ORF">DF947_19485</name>
</gene>
<feature type="domain" description="SusD-like N-terminal" evidence="7">
    <location>
        <begin position="76"/>
        <end position="260"/>
    </location>
</feature>
<dbReference type="Pfam" id="PF07980">
    <property type="entry name" value="SusD_RagB"/>
    <property type="match status" value="1"/>
</dbReference>
<sequence length="509" mass="56789">MGIVCQFQEPILYHLTLVYNKQIMKRYFKYIALICLSVSALSCKKGFLEESSQDLVRPTTTVALNQLMTGEAYPLNSVITEFSDLLTDDIQSEYNANATVVSALNKYAPAFTWQKNMIDRLLENSATNSNIWYNYYARIKGCNVVLDYVDQVDGTESEKQNLRGQALALRSFYYLMLVNYFGKPYYGANGNPEIDLGVPLILTADVTDNPVGRSTVKAVYAQIENDLLAAIPLLDAAGAGNHIYKFNGTSARFLLSRVYLYMGNWDASIRYADATLQKKSTLKQMNEITTATFGISSAVSSPEVIWGYGFNAELSVMPFGGGQSVSKAAYFISDDLGNTFPTTDLRAKYSFTSVAYITTTLNTYKGRSAKFVAGNTNGKAFRTAEVYLNRAEAYIQKAIAGDGSALNKALTDINLLRSNRITSAAYTPISITNAQDLYAFYKAERRRELCLEDSRWFDLRRWGMPELKHTIQLSAGTPQVETLQQNDNRYTLAIPTEALTRNPNLIQNP</sequence>
<organism evidence="8 9">
    <name type="scientific">Pedobacter paludis</name>
    <dbReference type="NCBI Taxonomy" id="2203212"/>
    <lineage>
        <taxon>Bacteria</taxon>
        <taxon>Pseudomonadati</taxon>
        <taxon>Bacteroidota</taxon>
        <taxon>Sphingobacteriia</taxon>
        <taxon>Sphingobacteriales</taxon>
        <taxon>Sphingobacteriaceae</taxon>
        <taxon>Pedobacter</taxon>
    </lineage>
</organism>
<evidence type="ECO:0000256" key="1">
    <source>
        <dbReference type="ARBA" id="ARBA00004442"/>
    </source>
</evidence>
<evidence type="ECO:0000259" key="7">
    <source>
        <dbReference type="Pfam" id="PF14322"/>
    </source>
</evidence>
<keyword evidence="4" id="KW-0472">Membrane</keyword>
<dbReference type="EMBL" id="QGNY01000008">
    <property type="protein sequence ID" value="PWS30149.1"/>
    <property type="molecule type" value="Genomic_DNA"/>
</dbReference>
<dbReference type="InterPro" id="IPR012944">
    <property type="entry name" value="SusD_RagB_dom"/>
</dbReference>
<comment type="caution">
    <text evidence="8">The sequence shown here is derived from an EMBL/GenBank/DDBJ whole genome shotgun (WGS) entry which is preliminary data.</text>
</comment>
<evidence type="ECO:0000313" key="8">
    <source>
        <dbReference type="EMBL" id="PWS30149.1"/>
    </source>
</evidence>
<keyword evidence="5" id="KW-0998">Cell outer membrane</keyword>
<evidence type="ECO:0000256" key="2">
    <source>
        <dbReference type="ARBA" id="ARBA00006275"/>
    </source>
</evidence>
<accession>A0A317EWM5</accession>
<dbReference type="Proteomes" id="UP000245391">
    <property type="component" value="Unassembled WGS sequence"/>
</dbReference>
<dbReference type="Gene3D" id="1.25.40.390">
    <property type="match status" value="1"/>
</dbReference>
<dbReference type="Pfam" id="PF14322">
    <property type="entry name" value="SusD-like_3"/>
    <property type="match status" value="1"/>
</dbReference>
<dbReference type="GO" id="GO:0009279">
    <property type="term" value="C:cell outer membrane"/>
    <property type="evidence" value="ECO:0007669"/>
    <property type="project" value="UniProtKB-SubCell"/>
</dbReference>
<evidence type="ECO:0000256" key="4">
    <source>
        <dbReference type="ARBA" id="ARBA00023136"/>
    </source>
</evidence>
<evidence type="ECO:0000313" key="9">
    <source>
        <dbReference type="Proteomes" id="UP000245391"/>
    </source>
</evidence>
<keyword evidence="9" id="KW-1185">Reference proteome</keyword>
<dbReference type="CDD" id="cd08977">
    <property type="entry name" value="SusD"/>
    <property type="match status" value="1"/>
</dbReference>
<feature type="domain" description="RagB/SusD" evidence="6">
    <location>
        <begin position="367"/>
        <end position="509"/>
    </location>
</feature>
<comment type="subcellular location">
    <subcellularLocation>
        <location evidence="1">Cell outer membrane</location>
    </subcellularLocation>
</comment>
<evidence type="ECO:0008006" key="10">
    <source>
        <dbReference type="Google" id="ProtNLM"/>
    </source>
</evidence>
<evidence type="ECO:0000256" key="5">
    <source>
        <dbReference type="ARBA" id="ARBA00023237"/>
    </source>
</evidence>
<dbReference type="InterPro" id="IPR033985">
    <property type="entry name" value="SusD-like_N"/>
</dbReference>
<name>A0A317EWM5_9SPHI</name>
<evidence type="ECO:0000256" key="3">
    <source>
        <dbReference type="ARBA" id="ARBA00022729"/>
    </source>
</evidence>
<evidence type="ECO:0000259" key="6">
    <source>
        <dbReference type="Pfam" id="PF07980"/>
    </source>
</evidence>
<dbReference type="AlphaFoldDB" id="A0A317EWM5"/>
<dbReference type="InterPro" id="IPR011990">
    <property type="entry name" value="TPR-like_helical_dom_sf"/>
</dbReference>
<reference evidence="9" key="1">
    <citation type="submission" date="2018-05" db="EMBL/GenBank/DDBJ databases">
        <title>Pedobacter paludis sp. nov., isolated from wetland soil.</title>
        <authorList>
            <person name="Zhang Y."/>
        </authorList>
    </citation>
    <scope>NUCLEOTIDE SEQUENCE [LARGE SCALE GENOMIC DNA]</scope>
    <source>
        <strain evidence="9">R-8</strain>
    </source>
</reference>